<accession>A0ABS2EC45</accession>
<evidence type="ECO:0000256" key="3">
    <source>
        <dbReference type="ARBA" id="ARBA00022960"/>
    </source>
</evidence>
<dbReference type="Pfam" id="PF01098">
    <property type="entry name" value="FTSW_RODA_SPOVE"/>
    <property type="match status" value="1"/>
</dbReference>
<evidence type="ECO:0000313" key="7">
    <source>
        <dbReference type="EMBL" id="MBM6739127.1"/>
    </source>
</evidence>
<dbReference type="InterPro" id="IPR047928">
    <property type="entry name" value="Perm_prefix_1"/>
</dbReference>
<dbReference type="PANTHER" id="PTHR30474:SF1">
    <property type="entry name" value="PEPTIDOGLYCAN GLYCOSYLTRANSFERASE MRDB"/>
    <property type="match status" value="1"/>
</dbReference>
<keyword evidence="4 6" id="KW-1133">Transmembrane helix</keyword>
<comment type="subcellular location">
    <subcellularLocation>
        <location evidence="1">Membrane</location>
        <topology evidence="1">Multi-pass membrane protein</topology>
    </subcellularLocation>
</comment>
<evidence type="ECO:0000313" key="8">
    <source>
        <dbReference type="Proteomes" id="UP000716906"/>
    </source>
</evidence>
<dbReference type="Proteomes" id="UP000716906">
    <property type="component" value="Unassembled WGS sequence"/>
</dbReference>
<evidence type="ECO:0000256" key="6">
    <source>
        <dbReference type="SAM" id="Phobius"/>
    </source>
</evidence>
<feature type="transmembrane region" description="Helical" evidence="6">
    <location>
        <begin position="176"/>
        <end position="193"/>
    </location>
</feature>
<keyword evidence="5 6" id="KW-0472">Membrane</keyword>
<feature type="transmembrane region" description="Helical" evidence="6">
    <location>
        <begin position="76"/>
        <end position="95"/>
    </location>
</feature>
<dbReference type="InterPro" id="IPR001182">
    <property type="entry name" value="FtsW/RodA"/>
</dbReference>
<dbReference type="NCBIfam" id="NF038403">
    <property type="entry name" value="perm_prefix_1"/>
    <property type="match status" value="1"/>
</dbReference>
<feature type="transmembrane region" description="Helical" evidence="6">
    <location>
        <begin position="252"/>
        <end position="273"/>
    </location>
</feature>
<keyword evidence="3" id="KW-0133">Cell shape</keyword>
<feature type="transmembrane region" description="Helical" evidence="6">
    <location>
        <begin position="139"/>
        <end position="156"/>
    </location>
</feature>
<name>A0ABS2EC45_9FIRM</name>
<feature type="transmembrane region" description="Helical" evidence="6">
    <location>
        <begin position="408"/>
        <end position="433"/>
    </location>
</feature>
<gene>
    <name evidence="7" type="ORF">H7U36_13640</name>
</gene>
<reference evidence="7 8" key="1">
    <citation type="journal article" date="2021" name="Sci. Rep.">
        <title>The distribution of antibiotic resistance genes in chicken gut microbiota commensals.</title>
        <authorList>
            <person name="Juricova H."/>
            <person name="Matiasovicova J."/>
            <person name="Kubasova T."/>
            <person name="Cejkova D."/>
            <person name="Rychlik I."/>
        </authorList>
    </citation>
    <scope>NUCLEOTIDE SEQUENCE [LARGE SCALE GENOMIC DNA]</scope>
    <source>
        <strain evidence="7 8">An773</strain>
    </source>
</reference>
<evidence type="ECO:0000256" key="5">
    <source>
        <dbReference type="ARBA" id="ARBA00023136"/>
    </source>
</evidence>
<feature type="transmembrane region" description="Helical" evidence="6">
    <location>
        <begin position="222"/>
        <end position="245"/>
    </location>
</feature>
<evidence type="ECO:0000256" key="2">
    <source>
        <dbReference type="ARBA" id="ARBA00022692"/>
    </source>
</evidence>
<feature type="transmembrane region" description="Helical" evidence="6">
    <location>
        <begin position="115"/>
        <end position="134"/>
    </location>
</feature>
<feature type="transmembrane region" description="Helical" evidence="6">
    <location>
        <begin position="200"/>
        <end position="216"/>
    </location>
</feature>
<dbReference type="PANTHER" id="PTHR30474">
    <property type="entry name" value="CELL CYCLE PROTEIN"/>
    <property type="match status" value="1"/>
</dbReference>
<keyword evidence="8" id="KW-1185">Reference proteome</keyword>
<comment type="caution">
    <text evidence="7">The sequence shown here is derived from an EMBL/GenBank/DDBJ whole genome shotgun (WGS) entry which is preliminary data.</text>
</comment>
<feature type="transmembrane region" description="Helical" evidence="6">
    <location>
        <begin position="341"/>
        <end position="365"/>
    </location>
</feature>
<dbReference type="EMBL" id="JACLYY010000016">
    <property type="protein sequence ID" value="MBM6739127.1"/>
    <property type="molecule type" value="Genomic_DNA"/>
</dbReference>
<dbReference type="RefSeq" id="WP_138303851.1">
    <property type="nucleotide sequence ID" value="NZ_JACLYY010000016.1"/>
</dbReference>
<feature type="transmembrane region" description="Helical" evidence="6">
    <location>
        <begin position="377"/>
        <end position="396"/>
    </location>
</feature>
<evidence type="ECO:0000256" key="4">
    <source>
        <dbReference type="ARBA" id="ARBA00022989"/>
    </source>
</evidence>
<evidence type="ECO:0000256" key="1">
    <source>
        <dbReference type="ARBA" id="ARBA00004141"/>
    </source>
</evidence>
<protein>
    <submittedName>
        <fullName evidence="7">FtsW/RodA/SpoVE family cell cycle protein</fullName>
    </submittedName>
</protein>
<proteinExistence type="predicted"/>
<keyword evidence="2 6" id="KW-0812">Transmembrane</keyword>
<organism evidence="7 8">
    <name type="scientific">Faecalicatena fissicatena</name>
    <dbReference type="NCBI Taxonomy" id="290055"/>
    <lineage>
        <taxon>Bacteria</taxon>
        <taxon>Bacillati</taxon>
        <taxon>Bacillota</taxon>
        <taxon>Clostridia</taxon>
        <taxon>Lachnospirales</taxon>
        <taxon>Lachnospiraceae</taxon>
        <taxon>Faecalicatena</taxon>
    </lineage>
</organism>
<sequence length="441" mass="48740">MNMHSYLEIVAEQIRCKRARSAVLEELQGHIEDQKQAYMADGMTGPEAEEEAVRQMGDPVETGTELDRVHRPKMDWLLLGVILLLSAAGLFLQWLTYQQPDSAYKAGEIWRQGRYLALGLVLMLGVCLADYTVIGKHAFRLWLGAVGLNVIGRYLAVSDFGMSYPFRINGVWSAPWLWNSLVLLAFAGVVWQSGRKGKKGLVKSGICLAVSAAGWLFSSGSGFVACIFTLIGVILLIAGTAKGWFGGKVRPLLMRLGTAVAATLLFVCIASWASGALGERDGYRADRTAAWQSFSETSYYQDAREDMKDLAAADRAGEDLTGTQLEWARFEARSTFLWMYILRYLGAVPAVLLTLPAGLFLAFLFRIVFRQRNRLGFLLALAGTLFFSLQIIWYIGMNIGLFPVTEAYMPFYTLGGSNLCVTGLYAGILLSVYRNSSVVRC</sequence>